<evidence type="ECO:0000256" key="2">
    <source>
        <dbReference type="RuleBase" id="RU362097"/>
    </source>
</evidence>
<keyword evidence="2 3" id="KW-0449">Lipoprotein</keyword>
<dbReference type="InterPro" id="IPR003423">
    <property type="entry name" value="OMP_efflux"/>
</dbReference>
<comment type="subcellular location">
    <subcellularLocation>
        <location evidence="2">Cell membrane</location>
        <topology evidence="2">Lipid-anchor</topology>
    </subcellularLocation>
</comment>
<evidence type="ECO:0000256" key="1">
    <source>
        <dbReference type="ARBA" id="ARBA00007613"/>
    </source>
</evidence>
<proteinExistence type="inferred from homology"/>
<dbReference type="OrthoDB" id="9770517at2"/>
<dbReference type="SUPFAM" id="SSF56954">
    <property type="entry name" value="Outer membrane efflux proteins (OEP)"/>
    <property type="match status" value="1"/>
</dbReference>
<dbReference type="Gene3D" id="2.20.200.10">
    <property type="entry name" value="Outer membrane efflux proteins (OEP)"/>
    <property type="match status" value="1"/>
</dbReference>
<keyword evidence="2" id="KW-1134">Transmembrane beta strand</keyword>
<name>A0A979G7C2_CHIPD</name>
<dbReference type="KEGG" id="cpi:Cpin_4800"/>
<dbReference type="AlphaFoldDB" id="A0A979G7C2"/>
<dbReference type="Gene3D" id="1.20.1600.10">
    <property type="entry name" value="Outer membrane efflux proteins (OEP)"/>
    <property type="match status" value="1"/>
</dbReference>
<dbReference type="PANTHER" id="PTHR30203:SF33">
    <property type="entry name" value="BLR4455 PROTEIN"/>
    <property type="match status" value="1"/>
</dbReference>
<dbReference type="GO" id="GO:0015562">
    <property type="term" value="F:efflux transmembrane transporter activity"/>
    <property type="evidence" value="ECO:0007669"/>
    <property type="project" value="InterPro"/>
</dbReference>
<dbReference type="NCBIfam" id="TIGR01845">
    <property type="entry name" value="outer_NodT"/>
    <property type="match status" value="1"/>
</dbReference>
<comment type="similarity">
    <text evidence="1 2">Belongs to the outer membrane factor (OMF) (TC 1.B.17) family.</text>
</comment>
<dbReference type="PANTHER" id="PTHR30203">
    <property type="entry name" value="OUTER MEMBRANE CATION EFFLUX PROTEIN"/>
    <property type="match status" value="1"/>
</dbReference>
<evidence type="ECO:0000313" key="4">
    <source>
        <dbReference type="Proteomes" id="UP000002215"/>
    </source>
</evidence>
<dbReference type="RefSeq" id="WP_012792402.1">
    <property type="nucleotide sequence ID" value="NC_013132.1"/>
</dbReference>
<dbReference type="Pfam" id="PF02321">
    <property type="entry name" value="OEP"/>
    <property type="match status" value="2"/>
</dbReference>
<evidence type="ECO:0000313" key="3">
    <source>
        <dbReference type="EMBL" id="ACU62234.1"/>
    </source>
</evidence>
<accession>A0A979G7C2</accession>
<sequence>MKRRYLLLLPCVTVVAACKVTKTYQPPATDTVAQYRGQSLSDTMNIARLPWRSYFQDEDLQALIAEGLGKNLQLKAAITRIEAANVAYQQSKAAFLPQAGFNAGYKQSRLAYPQGFGFVTTTPQYDMSLSASWEADIWGRLRSAKKAAYISLLSGEAARDVILTRLIADIAGHYYTLLVLDHQLTILEKAADIRSADVEAMTELQRSNVVNGAAVVQSQANEYAARVAIPVLKKQIRQTENALSILLGKPAGDIKRGRLEDQLMPVMINSGVPAQLLANRPDVRQAELAFRGAFESTNIARTAFYPSLTLTAAGGFSSFSFGDWLTKNTGLFGNVAAGVFQPIYNRGQNKSRLKVAKAEQQTAFYNFQQSLLTAGQEVSDALFTYSSVEERKAFRSKQIEALEKSVDFTQTLLKYSSNTNYIDVLTSEQSLLSAQLEQANDQLEQWMAVISLYHALGGGWQ</sequence>
<dbReference type="Proteomes" id="UP000002215">
    <property type="component" value="Chromosome"/>
</dbReference>
<keyword evidence="2" id="KW-0472">Membrane</keyword>
<dbReference type="InterPro" id="IPR010131">
    <property type="entry name" value="MdtP/NodT-like"/>
</dbReference>
<dbReference type="EMBL" id="CP001699">
    <property type="protein sequence ID" value="ACU62234.1"/>
    <property type="molecule type" value="Genomic_DNA"/>
</dbReference>
<gene>
    <name evidence="3" type="ordered locus">Cpin_4800</name>
</gene>
<keyword evidence="2" id="KW-0564">Palmitate</keyword>
<dbReference type="PROSITE" id="PS51257">
    <property type="entry name" value="PROKAR_LIPOPROTEIN"/>
    <property type="match status" value="1"/>
</dbReference>
<organism evidence="3 4">
    <name type="scientific">Chitinophaga pinensis (strain ATCC 43595 / DSM 2588 / LMG 13176 / NBRC 15968 / NCIMB 11800 / UQM 2034)</name>
    <dbReference type="NCBI Taxonomy" id="485918"/>
    <lineage>
        <taxon>Bacteria</taxon>
        <taxon>Pseudomonadati</taxon>
        <taxon>Bacteroidota</taxon>
        <taxon>Chitinophagia</taxon>
        <taxon>Chitinophagales</taxon>
        <taxon>Chitinophagaceae</taxon>
        <taxon>Chitinophaga</taxon>
    </lineage>
</organism>
<reference evidence="4" key="1">
    <citation type="submission" date="2009-08" db="EMBL/GenBank/DDBJ databases">
        <title>The complete genome of Chitinophaga pinensis DSM 2588.</title>
        <authorList>
            <consortium name="US DOE Joint Genome Institute (JGI-PGF)"/>
            <person name="Lucas S."/>
            <person name="Copeland A."/>
            <person name="Lapidus A."/>
            <person name="Glavina del Rio T."/>
            <person name="Dalin E."/>
            <person name="Tice H."/>
            <person name="Bruce D."/>
            <person name="Goodwin L."/>
            <person name="Pitluck S."/>
            <person name="Kyrpides N."/>
            <person name="Mavromatis K."/>
            <person name="Ivanova N."/>
            <person name="Mikhailova N."/>
            <person name="Sims D."/>
            <person name="Meinche L."/>
            <person name="Brettin T."/>
            <person name="Detter J.C."/>
            <person name="Han C."/>
            <person name="Larimer F."/>
            <person name="Land M."/>
            <person name="Hauser L."/>
            <person name="Markowitz V."/>
            <person name="Cheng J.-F."/>
            <person name="Hugenholtz P."/>
            <person name="Woyke T."/>
            <person name="Wu D."/>
            <person name="Spring S."/>
            <person name="Klenk H.-P."/>
            <person name="Eisen J.A."/>
        </authorList>
    </citation>
    <scope>NUCLEOTIDE SEQUENCE [LARGE SCALE GENOMIC DNA]</scope>
    <source>
        <strain evidence="4">ATCC 43595 / DSM 2588 / LMG 13176 / NBRC 15968 / NCIMB 11800 / UQM 2034</strain>
    </source>
</reference>
<protein>
    <submittedName>
        <fullName evidence="3">RND efflux system, outer membrane lipoprotein, NodT family</fullName>
    </submittedName>
</protein>
<dbReference type="GO" id="GO:0005886">
    <property type="term" value="C:plasma membrane"/>
    <property type="evidence" value="ECO:0007669"/>
    <property type="project" value="UniProtKB-SubCell"/>
</dbReference>
<keyword evidence="2" id="KW-0812">Transmembrane</keyword>
<reference evidence="3 4" key="2">
    <citation type="journal article" date="2010" name="Stand. Genomic Sci.">
        <title>Complete genome sequence of Chitinophaga pinensis type strain (UQM 2034).</title>
        <authorList>
            <person name="Glavina Del Rio T."/>
            <person name="Abt B."/>
            <person name="Spring S."/>
            <person name="Lapidus A."/>
            <person name="Nolan M."/>
            <person name="Tice H."/>
            <person name="Copeland A."/>
            <person name="Cheng J.F."/>
            <person name="Chen F."/>
            <person name="Bruce D."/>
            <person name="Goodwin L."/>
            <person name="Pitluck S."/>
            <person name="Ivanova N."/>
            <person name="Mavromatis K."/>
            <person name="Mikhailova N."/>
            <person name="Pati A."/>
            <person name="Chen A."/>
            <person name="Palaniappan K."/>
            <person name="Land M."/>
            <person name="Hauser L."/>
            <person name="Chang Y.J."/>
            <person name="Jeffries C.D."/>
            <person name="Chain P."/>
            <person name="Saunders E."/>
            <person name="Detter J.C."/>
            <person name="Brettin T."/>
            <person name="Rohde M."/>
            <person name="Goker M."/>
            <person name="Bristow J."/>
            <person name="Eisen J.A."/>
            <person name="Markowitz V."/>
            <person name="Hugenholtz P."/>
            <person name="Kyrpides N.C."/>
            <person name="Klenk H.P."/>
            <person name="Lucas S."/>
        </authorList>
    </citation>
    <scope>NUCLEOTIDE SEQUENCE [LARGE SCALE GENOMIC DNA]</scope>
    <source>
        <strain evidence="4">ATCC 43595 / DSM 2588 / LMG 13176 / NBRC 15968 / NCIMB 11800 / UQM 2034</strain>
    </source>
</reference>